<dbReference type="GO" id="GO:0005829">
    <property type="term" value="C:cytosol"/>
    <property type="evidence" value="ECO:0007669"/>
    <property type="project" value="TreeGrafter"/>
</dbReference>
<dbReference type="PANTHER" id="PTHR47811:SF1">
    <property type="entry name" value="TRNA PSEUDOURIDINE SYNTHASE D"/>
    <property type="match status" value="1"/>
</dbReference>
<keyword evidence="3" id="KW-0413">Isomerase</keyword>
<dbReference type="PROSITE" id="PS50984">
    <property type="entry name" value="TRUD"/>
    <property type="match status" value="1"/>
</dbReference>
<protein>
    <recommendedName>
        <fullName evidence="4">TRUD domain-containing protein</fullName>
    </recommendedName>
</protein>
<dbReference type="SUPFAM" id="SSF55120">
    <property type="entry name" value="Pseudouridine synthase"/>
    <property type="match status" value="1"/>
</dbReference>
<feature type="non-terminal residue" evidence="5">
    <location>
        <position position="1"/>
    </location>
</feature>
<dbReference type="EMBL" id="LAZR01064553">
    <property type="protein sequence ID" value="KKK57304.1"/>
    <property type="molecule type" value="Genomic_DNA"/>
</dbReference>
<dbReference type="GO" id="GO:0001522">
    <property type="term" value="P:pseudouridine synthesis"/>
    <property type="evidence" value="ECO:0007669"/>
    <property type="project" value="InterPro"/>
</dbReference>
<dbReference type="InterPro" id="IPR042214">
    <property type="entry name" value="TruD_catalytic"/>
</dbReference>
<comment type="similarity">
    <text evidence="1">Belongs to the pseudouridine synthase TruD family.</text>
</comment>
<name>A0A0F8YT65_9ZZZZ</name>
<dbReference type="GO" id="GO:0009982">
    <property type="term" value="F:pseudouridine synthase activity"/>
    <property type="evidence" value="ECO:0007669"/>
    <property type="project" value="InterPro"/>
</dbReference>
<dbReference type="InterPro" id="IPR011760">
    <property type="entry name" value="PsdUridine_synth_TruD_insert"/>
</dbReference>
<evidence type="ECO:0000313" key="5">
    <source>
        <dbReference type="EMBL" id="KKK57304.1"/>
    </source>
</evidence>
<gene>
    <name evidence="5" type="ORF">LCGC14_3055810</name>
</gene>
<dbReference type="Pfam" id="PF01142">
    <property type="entry name" value="TruD"/>
    <property type="match status" value="1"/>
</dbReference>
<evidence type="ECO:0000256" key="3">
    <source>
        <dbReference type="ARBA" id="ARBA00023235"/>
    </source>
</evidence>
<dbReference type="Gene3D" id="3.30.70.3160">
    <property type="match status" value="1"/>
</dbReference>
<comment type="caution">
    <text evidence="5">The sequence shown here is derived from an EMBL/GenBank/DDBJ whole genome shotgun (WGS) entry which is preliminary data.</text>
</comment>
<dbReference type="Gene3D" id="3.30.2350.20">
    <property type="entry name" value="TruD, catalytic domain"/>
    <property type="match status" value="1"/>
</dbReference>
<dbReference type="GO" id="GO:0008033">
    <property type="term" value="P:tRNA processing"/>
    <property type="evidence" value="ECO:0007669"/>
    <property type="project" value="UniProtKB-KW"/>
</dbReference>
<dbReference type="PANTHER" id="PTHR47811">
    <property type="entry name" value="TRNA PSEUDOURIDINE SYNTHASE D"/>
    <property type="match status" value="1"/>
</dbReference>
<evidence type="ECO:0000256" key="1">
    <source>
        <dbReference type="ARBA" id="ARBA00007953"/>
    </source>
</evidence>
<reference evidence="5" key="1">
    <citation type="journal article" date="2015" name="Nature">
        <title>Complex archaea that bridge the gap between prokaryotes and eukaryotes.</title>
        <authorList>
            <person name="Spang A."/>
            <person name="Saw J.H."/>
            <person name="Jorgensen S.L."/>
            <person name="Zaremba-Niedzwiedzka K."/>
            <person name="Martijn J."/>
            <person name="Lind A.E."/>
            <person name="van Eijk R."/>
            <person name="Schleper C."/>
            <person name="Guy L."/>
            <person name="Ettema T.J."/>
        </authorList>
    </citation>
    <scope>NUCLEOTIDE SEQUENCE</scope>
</reference>
<dbReference type="InterPro" id="IPR020103">
    <property type="entry name" value="PsdUridine_synth_cat_dom_sf"/>
</dbReference>
<proteinExistence type="inferred from homology"/>
<organism evidence="5">
    <name type="scientific">marine sediment metagenome</name>
    <dbReference type="NCBI Taxonomy" id="412755"/>
    <lineage>
        <taxon>unclassified sequences</taxon>
        <taxon>metagenomes</taxon>
        <taxon>ecological metagenomes</taxon>
    </lineage>
</organism>
<evidence type="ECO:0000259" key="4">
    <source>
        <dbReference type="PROSITE" id="PS50984"/>
    </source>
</evidence>
<evidence type="ECO:0000256" key="2">
    <source>
        <dbReference type="ARBA" id="ARBA00022694"/>
    </source>
</evidence>
<keyword evidence="2" id="KW-0819">tRNA processing</keyword>
<feature type="domain" description="TRUD" evidence="4">
    <location>
        <begin position="160"/>
        <end position="354"/>
    </location>
</feature>
<dbReference type="AlphaFoldDB" id="A0A0F8YT65"/>
<dbReference type="InterPro" id="IPR001656">
    <property type="entry name" value="PsdUridine_synth_TruD"/>
</dbReference>
<dbReference type="GO" id="GO:0003723">
    <property type="term" value="F:RNA binding"/>
    <property type="evidence" value="ECO:0007669"/>
    <property type="project" value="InterPro"/>
</dbReference>
<feature type="non-terminal residue" evidence="5">
    <location>
        <position position="354"/>
    </location>
</feature>
<dbReference type="Gene3D" id="1.10.1510.30">
    <property type="match status" value="1"/>
</dbReference>
<dbReference type="InterPro" id="IPR050170">
    <property type="entry name" value="TruD_pseudoU_synthase"/>
</dbReference>
<dbReference type="NCBIfam" id="TIGR00094">
    <property type="entry name" value="tRNA_TruD_broad"/>
    <property type="match status" value="1"/>
</dbReference>
<accession>A0A0F8YT65</accession>
<sequence>SMASGRSGMSLPYLTDDLPGIGGQIKQRVEDFSVTEIPLYQPCGEGTHVYFGVTKTGIPTPVAVNRIARHMAVRPGDIGVAGLKDAQALTSQTMSLEHVDPDKLGAYRDHQMRIEILGRHGNKLRIGHLKGNRFAIRIRRVGQDDLDQAERITEVLARRGVPNFFGPQRFGARGDTASLGEALVKGELDEFIAIYLGRAQPNDPPDCKAARDAFDTGYYPRALKCWPRHYGDERRALSAYRKKKRPAQALAAIDKRMRRFYVSAFQSQLFNEVLAERIATIDQVMDGDLARKEETHGVFTVEAAQIEQPRAIAFEISPTGPIVGYRSPLAAHTPGKIEQSALSAHGITQEDFRR</sequence>